<dbReference type="EMBL" id="BAAADD010000003">
    <property type="protein sequence ID" value="GAA0565253.1"/>
    <property type="molecule type" value="Genomic_DNA"/>
</dbReference>
<feature type="transmembrane region" description="Helical" evidence="5">
    <location>
        <begin position="110"/>
        <end position="130"/>
    </location>
</feature>
<feature type="transmembrane region" description="Helical" evidence="5">
    <location>
        <begin position="273"/>
        <end position="292"/>
    </location>
</feature>
<evidence type="ECO:0000313" key="7">
    <source>
        <dbReference type="Proteomes" id="UP001499951"/>
    </source>
</evidence>
<comment type="similarity">
    <text evidence="5">Belongs to the 4-toluene sulfonate uptake permease (TSUP) (TC 2.A.102) family.</text>
</comment>
<comment type="caution">
    <text evidence="6">The sequence shown here is derived from an EMBL/GenBank/DDBJ whole genome shotgun (WGS) entry which is preliminary data.</text>
</comment>
<dbReference type="Proteomes" id="UP001499951">
    <property type="component" value="Unassembled WGS sequence"/>
</dbReference>
<reference evidence="6 7" key="1">
    <citation type="journal article" date="2019" name="Int. J. Syst. Evol. Microbiol.">
        <title>The Global Catalogue of Microorganisms (GCM) 10K type strain sequencing project: providing services to taxonomists for standard genome sequencing and annotation.</title>
        <authorList>
            <consortium name="The Broad Institute Genomics Platform"/>
            <consortium name="The Broad Institute Genome Sequencing Center for Infectious Disease"/>
            <person name="Wu L."/>
            <person name="Ma J."/>
        </authorList>
    </citation>
    <scope>NUCLEOTIDE SEQUENCE [LARGE SCALE GENOMIC DNA]</scope>
    <source>
        <strain evidence="6 7">JCM 15089</strain>
    </source>
</reference>
<feature type="transmembrane region" description="Helical" evidence="5">
    <location>
        <begin position="171"/>
        <end position="194"/>
    </location>
</feature>
<feature type="transmembrane region" description="Helical" evidence="5">
    <location>
        <begin position="85"/>
        <end position="104"/>
    </location>
</feature>
<proteinExistence type="inferred from homology"/>
<evidence type="ECO:0000256" key="2">
    <source>
        <dbReference type="ARBA" id="ARBA00022692"/>
    </source>
</evidence>
<protein>
    <recommendedName>
        <fullName evidence="5">Probable membrane transporter protein</fullName>
    </recommendedName>
</protein>
<evidence type="ECO:0000256" key="5">
    <source>
        <dbReference type="RuleBase" id="RU363041"/>
    </source>
</evidence>
<dbReference type="InterPro" id="IPR051598">
    <property type="entry name" value="TSUP/Inactive_protease-like"/>
</dbReference>
<feature type="transmembrane region" description="Helical" evidence="5">
    <location>
        <begin position="214"/>
        <end position="236"/>
    </location>
</feature>
<dbReference type="InterPro" id="IPR002781">
    <property type="entry name" value="TM_pro_TauE-like"/>
</dbReference>
<feature type="transmembrane region" description="Helical" evidence="5">
    <location>
        <begin position="12"/>
        <end position="39"/>
    </location>
</feature>
<evidence type="ECO:0000256" key="3">
    <source>
        <dbReference type="ARBA" id="ARBA00022989"/>
    </source>
</evidence>
<dbReference type="RefSeq" id="WP_166933568.1">
    <property type="nucleotide sequence ID" value="NZ_BAAADD010000003.1"/>
</dbReference>
<keyword evidence="3 5" id="KW-1133">Transmembrane helix</keyword>
<gene>
    <name evidence="6" type="ORF">GCM10008942_12000</name>
</gene>
<evidence type="ECO:0000256" key="1">
    <source>
        <dbReference type="ARBA" id="ARBA00004141"/>
    </source>
</evidence>
<evidence type="ECO:0000256" key="4">
    <source>
        <dbReference type="ARBA" id="ARBA00023136"/>
    </source>
</evidence>
<comment type="subcellular location">
    <subcellularLocation>
        <location evidence="5">Cell membrane</location>
        <topology evidence="5">Multi-pass membrane protein</topology>
    </subcellularLocation>
    <subcellularLocation>
        <location evidence="1">Membrane</location>
        <topology evidence="1">Multi-pass membrane protein</topology>
    </subcellularLocation>
</comment>
<evidence type="ECO:0000313" key="6">
    <source>
        <dbReference type="EMBL" id="GAA0565253.1"/>
    </source>
</evidence>
<keyword evidence="2 5" id="KW-0812">Transmembrane</keyword>
<accession>A0ABN1EEY5</accession>
<feature type="transmembrane region" description="Helical" evidence="5">
    <location>
        <begin position="51"/>
        <end position="73"/>
    </location>
</feature>
<organism evidence="6 7">
    <name type="scientific">Rhizomicrobium electricum</name>
    <dbReference type="NCBI Taxonomy" id="480070"/>
    <lineage>
        <taxon>Bacteria</taxon>
        <taxon>Pseudomonadati</taxon>
        <taxon>Pseudomonadota</taxon>
        <taxon>Alphaproteobacteria</taxon>
        <taxon>Micropepsales</taxon>
        <taxon>Micropepsaceae</taxon>
        <taxon>Rhizomicrobium</taxon>
    </lineage>
</organism>
<dbReference type="PANTHER" id="PTHR43701">
    <property type="entry name" value="MEMBRANE TRANSPORTER PROTEIN MJ0441-RELATED"/>
    <property type="match status" value="1"/>
</dbReference>
<dbReference type="Pfam" id="PF01925">
    <property type="entry name" value="TauE"/>
    <property type="match status" value="1"/>
</dbReference>
<sequence>MEIYLPIAQMSVQWPVVLGLGFAIGFLSGVFGVGGGFLLTPLLIFYGIPPGVAVATTANQIAGVTFSGVLVHWKRQTVDFKMGSVMVASGLVGSAAGVWLFAVLRRMGQAEFAVSASYVLLLGWVGAIMLQESMRTWKARQEGKSPTGKRVGQHNWIHGLPFKMRFRQSRLYISVIPPVVLGFVVGILSAVLGVGGAFLSVPAMIYILRMPTNVVVGTSMFQVLFVTASTTILHAADNYTVDTLLALILVIGGVFGVQYGVRAGAKLRGEQLRFLMAILVLVVAVGLLWQLVMRPDDVYSLTAGTP</sequence>
<keyword evidence="7" id="KW-1185">Reference proteome</keyword>
<keyword evidence="5" id="KW-1003">Cell membrane</keyword>
<feature type="transmembrane region" description="Helical" evidence="5">
    <location>
        <begin position="243"/>
        <end position="261"/>
    </location>
</feature>
<dbReference type="PANTHER" id="PTHR43701:SF12">
    <property type="entry name" value="MEMBRANE TRANSPORTER PROTEIN YTNM-RELATED"/>
    <property type="match status" value="1"/>
</dbReference>
<name>A0ABN1EEY5_9PROT</name>
<keyword evidence="4 5" id="KW-0472">Membrane</keyword>